<evidence type="ECO:0000313" key="9">
    <source>
        <dbReference type="Proteomes" id="UP000589626"/>
    </source>
</evidence>
<comment type="caution">
    <text evidence="8">The sequence shown here is derived from an EMBL/GenBank/DDBJ whole genome shotgun (WGS) entry which is preliminary data.</text>
</comment>
<feature type="transmembrane region" description="Helical" evidence="6">
    <location>
        <begin position="95"/>
        <end position="115"/>
    </location>
</feature>
<keyword evidence="3 6" id="KW-0812">Transmembrane</keyword>
<comment type="subcellular location">
    <subcellularLocation>
        <location evidence="1">Cell membrane</location>
        <topology evidence="1">Multi-pass membrane protein</topology>
    </subcellularLocation>
</comment>
<proteinExistence type="predicted"/>
<feature type="transmembrane region" description="Helical" evidence="6">
    <location>
        <begin position="310"/>
        <end position="330"/>
    </location>
</feature>
<keyword evidence="2" id="KW-1003">Cell membrane</keyword>
<feature type="transmembrane region" description="Helical" evidence="6">
    <location>
        <begin position="402"/>
        <end position="425"/>
    </location>
</feature>
<dbReference type="GO" id="GO:0006825">
    <property type="term" value="P:copper ion transport"/>
    <property type="evidence" value="ECO:0007669"/>
    <property type="project" value="InterPro"/>
</dbReference>
<evidence type="ECO:0000256" key="3">
    <source>
        <dbReference type="ARBA" id="ARBA00022692"/>
    </source>
</evidence>
<reference evidence="8 9" key="1">
    <citation type="submission" date="2020-08" db="EMBL/GenBank/DDBJ databases">
        <title>Sequencing the genomes of 1000 actinobacteria strains.</title>
        <authorList>
            <person name="Klenk H.-P."/>
        </authorList>
    </citation>
    <scope>NUCLEOTIDE SEQUENCE [LARGE SCALE GENOMIC DNA]</scope>
    <source>
        <strain evidence="8 9">DSM 105498</strain>
    </source>
</reference>
<dbReference type="GO" id="GO:0005886">
    <property type="term" value="C:plasma membrane"/>
    <property type="evidence" value="ECO:0007669"/>
    <property type="project" value="UniProtKB-SubCell"/>
</dbReference>
<feature type="transmembrane region" description="Helical" evidence="6">
    <location>
        <begin position="196"/>
        <end position="218"/>
    </location>
</feature>
<feature type="transmembrane region" description="Helical" evidence="6">
    <location>
        <begin position="269"/>
        <end position="289"/>
    </location>
</feature>
<evidence type="ECO:0000256" key="5">
    <source>
        <dbReference type="ARBA" id="ARBA00023136"/>
    </source>
</evidence>
<feature type="transmembrane region" description="Helical" evidence="6">
    <location>
        <begin position="169"/>
        <end position="190"/>
    </location>
</feature>
<evidence type="ECO:0000256" key="4">
    <source>
        <dbReference type="ARBA" id="ARBA00022989"/>
    </source>
</evidence>
<sequence>MTAPSVLSGRRTALGGIVVLGLGALVVLLLLGGGAPRPEPAGLPDPGPWTGWGLPVLTYLGLLLGIAVVGALLVPPLTMPGGGELGGRAFRAVRTVGPLALAWFLVTVGVLVLTYSDQFAVPVRHVRPEEVWGFARGVDQGRALLVQAALALVIAAASRFALTAREVGVLLVLAVATLMPPVFTGHSAAAGSHDTAVVSLLLHVGAAGVWVGGVVALWWHLGSAPALRAVAARRFARVATWCLGVTAVSGVVNALVRLGGPTGFVTSDYGRGALVKVLLLGVVALVAFFSREVALGRLAQDGRGWRDLTVLTGIEVGVLAVATALGVGLGRTPPPVGEIYTSLAESLLGGPVPPALTPYRLLTELTPSGIGLAILGLGGTAYAVGVLSLRRQGVRWGAGRTVSWYLGLALVGYATIGGLGTYSHAMFSAHMAAHMVLSMIAPILLVLGAPVTLALRTLPGADAPGGRGPRHWLSGVLRSRPVRVLTHPVVAAILFVGSLYAIYFSTLFEALMRNHLGHAFMELHFLLVGCLYFEVLVGNAPVPRRPSHFARLGLLLVVMPFHSFFAIAVMNESTVIGGGYYRLLDRPYATDLLQDQYVGGSLTWALGEVPMVLLLMTLVIQWYRSDAREAVRHDRRADRDDDAELVAYNRMLGGLAAHDDELRTVDRGAVDRGAGGAGRR</sequence>
<feature type="transmembrane region" description="Helical" evidence="6">
    <location>
        <begin position="431"/>
        <end position="455"/>
    </location>
</feature>
<gene>
    <name evidence="8" type="ORF">FHU40_003620</name>
</gene>
<accession>A0A7W4Z2E2</accession>
<feature type="transmembrane region" description="Helical" evidence="6">
    <location>
        <begin position="484"/>
        <end position="503"/>
    </location>
</feature>
<feature type="transmembrane region" description="Helical" evidence="6">
    <location>
        <begin position="370"/>
        <end position="390"/>
    </location>
</feature>
<dbReference type="InterPro" id="IPR008457">
    <property type="entry name" value="Cu-R_CopD_dom"/>
</dbReference>
<feature type="transmembrane region" description="Helical" evidence="6">
    <location>
        <begin position="523"/>
        <end position="542"/>
    </location>
</feature>
<dbReference type="EMBL" id="JACHWR010000002">
    <property type="protein sequence ID" value="MBB3043802.1"/>
    <property type="molecule type" value="Genomic_DNA"/>
</dbReference>
<evidence type="ECO:0000313" key="8">
    <source>
        <dbReference type="EMBL" id="MBB3043802.1"/>
    </source>
</evidence>
<evidence type="ECO:0000256" key="1">
    <source>
        <dbReference type="ARBA" id="ARBA00004651"/>
    </source>
</evidence>
<dbReference type="InterPro" id="IPR032694">
    <property type="entry name" value="CopC/D"/>
</dbReference>
<dbReference type="RefSeq" id="WP_183593572.1">
    <property type="nucleotide sequence ID" value="NZ_JACHWR010000002.1"/>
</dbReference>
<dbReference type="PANTHER" id="PTHR34820:SF4">
    <property type="entry name" value="INNER MEMBRANE PROTEIN YEBZ"/>
    <property type="match status" value="1"/>
</dbReference>
<dbReference type="Pfam" id="PF05425">
    <property type="entry name" value="CopD"/>
    <property type="match status" value="1"/>
</dbReference>
<evidence type="ECO:0000256" key="2">
    <source>
        <dbReference type="ARBA" id="ARBA00022475"/>
    </source>
</evidence>
<feature type="domain" description="Copper resistance protein D" evidence="7">
    <location>
        <begin position="231"/>
        <end position="328"/>
    </location>
</feature>
<evidence type="ECO:0000259" key="7">
    <source>
        <dbReference type="Pfam" id="PF05425"/>
    </source>
</evidence>
<name>A0A7W4Z2E2_9ACTN</name>
<keyword evidence="9" id="KW-1185">Reference proteome</keyword>
<dbReference type="AlphaFoldDB" id="A0A7W4Z2E2"/>
<feature type="transmembrane region" description="Helical" evidence="6">
    <location>
        <begin position="12"/>
        <end position="32"/>
    </location>
</feature>
<dbReference type="PANTHER" id="PTHR34820">
    <property type="entry name" value="INNER MEMBRANE PROTEIN YEBZ"/>
    <property type="match status" value="1"/>
</dbReference>
<feature type="transmembrane region" description="Helical" evidence="6">
    <location>
        <begin position="238"/>
        <end position="257"/>
    </location>
</feature>
<keyword evidence="5 6" id="KW-0472">Membrane</keyword>
<organism evidence="8 9">
    <name type="scientific">Nocardioides soli</name>
    <dbReference type="NCBI Taxonomy" id="1036020"/>
    <lineage>
        <taxon>Bacteria</taxon>
        <taxon>Bacillati</taxon>
        <taxon>Actinomycetota</taxon>
        <taxon>Actinomycetes</taxon>
        <taxon>Propionibacteriales</taxon>
        <taxon>Nocardioidaceae</taxon>
        <taxon>Nocardioides</taxon>
    </lineage>
</organism>
<dbReference type="Pfam" id="PF09678">
    <property type="entry name" value="Caa3_CtaG"/>
    <property type="match status" value="1"/>
</dbReference>
<protein>
    <submittedName>
        <fullName evidence="8">Putative copper resistance protein D</fullName>
    </submittedName>
</protein>
<dbReference type="Proteomes" id="UP000589626">
    <property type="component" value="Unassembled WGS sequence"/>
</dbReference>
<feature type="transmembrane region" description="Helical" evidence="6">
    <location>
        <begin position="554"/>
        <end position="581"/>
    </location>
</feature>
<feature type="transmembrane region" description="Helical" evidence="6">
    <location>
        <begin position="52"/>
        <end position="74"/>
    </location>
</feature>
<feature type="transmembrane region" description="Helical" evidence="6">
    <location>
        <begin position="601"/>
        <end position="623"/>
    </location>
</feature>
<evidence type="ECO:0000256" key="6">
    <source>
        <dbReference type="SAM" id="Phobius"/>
    </source>
</evidence>
<keyword evidence="4 6" id="KW-1133">Transmembrane helix</keyword>
<feature type="transmembrane region" description="Helical" evidence="6">
    <location>
        <begin position="144"/>
        <end position="162"/>
    </location>
</feature>
<dbReference type="InterPro" id="IPR019108">
    <property type="entry name" value="Caa3_assmbl_CtaG-rel"/>
</dbReference>